<keyword evidence="3" id="KW-1185">Reference proteome</keyword>
<protein>
    <submittedName>
        <fullName evidence="2">Uncharacterized protein</fullName>
    </submittedName>
</protein>
<organism evidence="2 3">
    <name type="scientific">Umezawaea tangerina</name>
    <dbReference type="NCBI Taxonomy" id="84725"/>
    <lineage>
        <taxon>Bacteria</taxon>
        <taxon>Bacillati</taxon>
        <taxon>Actinomycetota</taxon>
        <taxon>Actinomycetes</taxon>
        <taxon>Pseudonocardiales</taxon>
        <taxon>Pseudonocardiaceae</taxon>
        <taxon>Umezawaea</taxon>
    </lineage>
</organism>
<feature type="transmembrane region" description="Helical" evidence="1">
    <location>
        <begin position="74"/>
        <end position="93"/>
    </location>
</feature>
<dbReference type="AlphaFoldDB" id="A0A2T0SKZ0"/>
<keyword evidence="1" id="KW-0472">Membrane</keyword>
<reference evidence="2 3" key="1">
    <citation type="submission" date="2018-03" db="EMBL/GenBank/DDBJ databases">
        <title>Genomic Encyclopedia of Archaeal and Bacterial Type Strains, Phase II (KMG-II): from individual species to whole genera.</title>
        <authorList>
            <person name="Goeker M."/>
        </authorList>
    </citation>
    <scope>NUCLEOTIDE SEQUENCE [LARGE SCALE GENOMIC DNA]</scope>
    <source>
        <strain evidence="2 3">DSM 44720</strain>
    </source>
</reference>
<dbReference type="EMBL" id="PVTF01000018">
    <property type="protein sequence ID" value="PRY34079.1"/>
    <property type="molecule type" value="Genomic_DNA"/>
</dbReference>
<evidence type="ECO:0000313" key="2">
    <source>
        <dbReference type="EMBL" id="PRY34079.1"/>
    </source>
</evidence>
<gene>
    <name evidence="2" type="ORF">CLV43_118105</name>
</gene>
<name>A0A2T0SKZ0_9PSEU</name>
<proteinExistence type="predicted"/>
<comment type="caution">
    <text evidence="2">The sequence shown here is derived from an EMBL/GenBank/DDBJ whole genome shotgun (WGS) entry which is preliminary data.</text>
</comment>
<keyword evidence="1" id="KW-0812">Transmembrane</keyword>
<sequence>MFMALRTVTLVIGLAFLLSGLLILFLPMSSDTPSGSAVSCGNSIGMGFDPAEVEKIDPAFVGICGRLRSERLGWALPVVVGGAVLLVAGGLAGRRRSDA</sequence>
<evidence type="ECO:0000256" key="1">
    <source>
        <dbReference type="SAM" id="Phobius"/>
    </source>
</evidence>
<dbReference type="Proteomes" id="UP000239494">
    <property type="component" value="Unassembled WGS sequence"/>
</dbReference>
<evidence type="ECO:0000313" key="3">
    <source>
        <dbReference type="Proteomes" id="UP000239494"/>
    </source>
</evidence>
<accession>A0A2T0SKZ0</accession>
<keyword evidence="1" id="KW-1133">Transmembrane helix</keyword>